<organism evidence="6 7">
    <name type="scientific">Kingella denitrificans ATCC 33394</name>
    <dbReference type="NCBI Taxonomy" id="888741"/>
    <lineage>
        <taxon>Bacteria</taxon>
        <taxon>Pseudomonadati</taxon>
        <taxon>Pseudomonadota</taxon>
        <taxon>Betaproteobacteria</taxon>
        <taxon>Neisseriales</taxon>
        <taxon>Neisseriaceae</taxon>
        <taxon>Kingella</taxon>
    </lineage>
</organism>
<dbReference type="PANTHER" id="PTHR42781">
    <property type="entry name" value="SPERMIDINE/PUTRESCINE IMPORT ATP-BINDING PROTEIN POTA"/>
    <property type="match status" value="1"/>
</dbReference>
<dbReference type="EMBL" id="AEWV01000040">
    <property type="protein sequence ID" value="EGC16599.1"/>
    <property type="molecule type" value="Genomic_DNA"/>
</dbReference>
<dbReference type="GO" id="GO:0016887">
    <property type="term" value="F:ATP hydrolysis activity"/>
    <property type="evidence" value="ECO:0007669"/>
    <property type="project" value="InterPro"/>
</dbReference>
<dbReference type="HOGENOM" id="CLU_000604_1_22_4"/>
<dbReference type="GO" id="GO:0005524">
    <property type="term" value="F:ATP binding"/>
    <property type="evidence" value="ECO:0007669"/>
    <property type="project" value="UniProtKB-KW"/>
</dbReference>
<evidence type="ECO:0000256" key="4">
    <source>
        <dbReference type="ARBA" id="ARBA00022840"/>
    </source>
</evidence>
<evidence type="ECO:0000313" key="7">
    <source>
        <dbReference type="Proteomes" id="UP000004088"/>
    </source>
</evidence>
<keyword evidence="1" id="KW-0813">Transport</keyword>
<keyword evidence="2" id="KW-0472">Membrane</keyword>
<gene>
    <name evidence="6" type="primary">modC</name>
    <name evidence="6" type="ORF">HMPREF9098_1969</name>
</gene>
<dbReference type="SMART" id="SM00382">
    <property type="entry name" value="AAA"/>
    <property type="match status" value="1"/>
</dbReference>
<sequence>MQPLIFDFRLRQHLSSPGHTFSLDIACQSSAKRIAVIGASGSGKSLTLRLLAGLEPLQEGHVRIRNTCYADTAEGINLPPQKRCVGLMFQDYALFPHLTVAQNIAFGLHKNLAQPPKAACTQTQFWLEKMQLAHLTHHYPHQISGGQKQRTALARACIVRPEWLLLDEPFSALDTDLRRQMREQVLAVQQELDIPLLLVTHDAQDAEVLADEVFDIQNGLIQTVS</sequence>
<dbReference type="RefSeq" id="WP_003783997.1">
    <property type="nucleotide sequence ID" value="NZ_GL870929.1"/>
</dbReference>
<dbReference type="EC" id="3.6.3.-" evidence="6"/>
<comment type="caution">
    <text evidence="6">The sequence shown here is derived from an EMBL/GenBank/DDBJ whole genome shotgun (WGS) entry which is preliminary data.</text>
</comment>
<keyword evidence="7" id="KW-1185">Reference proteome</keyword>
<dbReference type="InterPro" id="IPR003439">
    <property type="entry name" value="ABC_transporter-like_ATP-bd"/>
</dbReference>
<dbReference type="Pfam" id="PF00005">
    <property type="entry name" value="ABC_tran"/>
    <property type="match status" value="1"/>
</dbReference>
<dbReference type="PROSITE" id="PS50893">
    <property type="entry name" value="ABC_TRANSPORTER_2"/>
    <property type="match status" value="1"/>
</dbReference>
<dbReference type="Gene3D" id="3.40.50.300">
    <property type="entry name" value="P-loop containing nucleotide triphosphate hydrolases"/>
    <property type="match status" value="1"/>
</dbReference>
<keyword evidence="4 6" id="KW-0067">ATP-binding</keyword>
<accession>F0F1I4</accession>
<dbReference type="InterPro" id="IPR027417">
    <property type="entry name" value="P-loop_NTPase"/>
</dbReference>
<name>F0F1I4_9NEIS</name>
<dbReference type="STRING" id="888741.HMPREF9098_1969"/>
<dbReference type="AlphaFoldDB" id="F0F1I4"/>
<evidence type="ECO:0000256" key="1">
    <source>
        <dbReference type="ARBA" id="ARBA00022448"/>
    </source>
</evidence>
<dbReference type="InterPro" id="IPR050093">
    <property type="entry name" value="ABC_SmlMolc_Importer"/>
</dbReference>
<keyword evidence="6" id="KW-0378">Hydrolase</keyword>
<keyword evidence="2" id="KW-1003">Cell membrane</keyword>
<keyword evidence="3" id="KW-0547">Nucleotide-binding</keyword>
<proteinExistence type="predicted"/>
<dbReference type="PANTHER" id="PTHR42781:SF4">
    <property type="entry name" value="SPERMIDINE_PUTRESCINE IMPORT ATP-BINDING PROTEIN POTA"/>
    <property type="match status" value="1"/>
</dbReference>
<evidence type="ECO:0000256" key="2">
    <source>
        <dbReference type="ARBA" id="ARBA00022475"/>
    </source>
</evidence>
<evidence type="ECO:0000313" key="6">
    <source>
        <dbReference type="EMBL" id="EGC16599.1"/>
    </source>
</evidence>
<evidence type="ECO:0000256" key="3">
    <source>
        <dbReference type="ARBA" id="ARBA00022741"/>
    </source>
</evidence>
<reference evidence="6 7" key="1">
    <citation type="submission" date="2011-01" db="EMBL/GenBank/DDBJ databases">
        <authorList>
            <person name="Muzny D."/>
            <person name="Qin X."/>
            <person name="Deng J."/>
            <person name="Jiang H."/>
            <person name="Liu Y."/>
            <person name="Qu J."/>
            <person name="Song X.-Z."/>
            <person name="Zhang L."/>
            <person name="Thornton R."/>
            <person name="Coyle M."/>
            <person name="Francisco L."/>
            <person name="Jackson L."/>
            <person name="Javaid M."/>
            <person name="Korchina V."/>
            <person name="Kovar C."/>
            <person name="Mata R."/>
            <person name="Mathew T."/>
            <person name="Ngo R."/>
            <person name="Nguyen L."/>
            <person name="Nguyen N."/>
            <person name="Okwuonu G."/>
            <person name="Ongeri F."/>
            <person name="Pham C."/>
            <person name="Simmons D."/>
            <person name="Wilczek-Boney K."/>
            <person name="Hale W."/>
            <person name="Jakkamsetti A."/>
            <person name="Pham P."/>
            <person name="Ruth R."/>
            <person name="San Lucas F."/>
            <person name="Warren J."/>
            <person name="Zhang J."/>
            <person name="Zhao Z."/>
            <person name="Zhou C."/>
            <person name="Zhu D."/>
            <person name="Lee S."/>
            <person name="Bess C."/>
            <person name="Blankenburg K."/>
            <person name="Forbes L."/>
            <person name="Fu Q."/>
            <person name="Gubbala S."/>
            <person name="Hirani K."/>
            <person name="Jayaseelan J.C."/>
            <person name="Lara F."/>
            <person name="Munidasa M."/>
            <person name="Palculict T."/>
            <person name="Patil S."/>
            <person name="Pu L.-L."/>
            <person name="Saada N."/>
            <person name="Tang L."/>
            <person name="Weissenberger G."/>
            <person name="Zhu Y."/>
            <person name="Hemphill L."/>
            <person name="Shang Y."/>
            <person name="Youmans B."/>
            <person name="Ayvaz T."/>
            <person name="Ross M."/>
            <person name="Santibanez J."/>
            <person name="Aqrawi P."/>
            <person name="Gross S."/>
            <person name="Joshi V."/>
            <person name="Fowler G."/>
            <person name="Nazareth L."/>
            <person name="Reid J."/>
            <person name="Worley K."/>
            <person name="Petrosino J."/>
            <person name="Highlander S."/>
            <person name="Gibbs R."/>
        </authorList>
    </citation>
    <scope>NUCLEOTIDE SEQUENCE [LARGE SCALE GENOMIC DNA]</scope>
    <source>
        <strain evidence="6 7">ATCC 33394</strain>
    </source>
</reference>
<dbReference type="InterPro" id="IPR003593">
    <property type="entry name" value="AAA+_ATPase"/>
</dbReference>
<evidence type="ECO:0000259" key="5">
    <source>
        <dbReference type="PROSITE" id="PS50893"/>
    </source>
</evidence>
<dbReference type="Proteomes" id="UP000004088">
    <property type="component" value="Unassembled WGS sequence"/>
</dbReference>
<feature type="domain" description="ABC transporter" evidence="5">
    <location>
        <begin position="5"/>
        <end position="224"/>
    </location>
</feature>
<dbReference type="SUPFAM" id="SSF52540">
    <property type="entry name" value="P-loop containing nucleoside triphosphate hydrolases"/>
    <property type="match status" value="1"/>
</dbReference>
<protein>
    <submittedName>
        <fullName evidence="6">ABC transporter, ATP-binding protein</fullName>
        <ecNumber evidence="6">3.6.3.-</ecNumber>
    </submittedName>
</protein>